<dbReference type="GO" id="GO:0046982">
    <property type="term" value="F:protein heterodimerization activity"/>
    <property type="evidence" value="ECO:0007669"/>
    <property type="project" value="InterPro"/>
</dbReference>
<dbReference type="FunFam" id="1.10.20.10:FF:000018">
    <property type="entry name" value="Transcription initiation factor TFIID subunit 9"/>
    <property type="match status" value="1"/>
</dbReference>
<keyword evidence="7" id="KW-0812">Transmembrane</keyword>
<proteinExistence type="inferred from homology"/>
<keyword evidence="7" id="KW-0472">Membrane</keyword>
<evidence type="ECO:0000256" key="7">
    <source>
        <dbReference type="SAM" id="Phobius"/>
    </source>
</evidence>
<dbReference type="CDD" id="cd07979">
    <property type="entry name" value="HFD_TAF9"/>
    <property type="match status" value="1"/>
</dbReference>
<dbReference type="Pfam" id="PF02291">
    <property type="entry name" value="TFIID-31kDa"/>
    <property type="match status" value="1"/>
</dbReference>
<feature type="transmembrane region" description="Helical" evidence="7">
    <location>
        <begin position="16"/>
        <end position="34"/>
    </location>
</feature>
<comment type="caution">
    <text evidence="8">The sequence shown here is derived from an EMBL/GenBank/DDBJ whole genome shotgun (WGS) entry which is preliminary data.</text>
</comment>
<dbReference type="GO" id="GO:0016251">
    <property type="term" value="F:RNA polymerase II general transcription initiation factor activity"/>
    <property type="evidence" value="ECO:0007669"/>
    <property type="project" value="TreeGrafter"/>
</dbReference>
<dbReference type="InterPro" id="IPR003162">
    <property type="entry name" value="TFIID-31"/>
</dbReference>
<dbReference type="PANTHER" id="PTHR48068:SF4">
    <property type="entry name" value="TATA-BOX BINDING PROTEIN ASSOCIATED FACTOR 9"/>
    <property type="match status" value="1"/>
</dbReference>
<comment type="similarity">
    <text evidence="2">Belongs to the TAF9 family.</text>
</comment>
<dbReference type="GO" id="GO:0051123">
    <property type="term" value="P:RNA polymerase II preinitiation complex assembly"/>
    <property type="evidence" value="ECO:0007669"/>
    <property type="project" value="TreeGrafter"/>
</dbReference>
<evidence type="ECO:0000256" key="4">
    <source>
        <dbReference type="ARBA" id="ARBA00023163"/>
    </source>
</evidence>
<dbReference type="Proteomes" id="UP000306102">
    <property type="component" value="Unassembled WGS sequence"/>
</dbReference>
<dbReference type="SUPFAM" id="SSF47113">
    <property type="entry name" value="Histone-fold"/>
    <property type="match status" value="1"/>
</dbReference>
<dbReference type="EMBL" id="SDRB02005503">
    <property type="protein sequence ID" value="THG14176.1"/>
    <property type="molecule type" value="Genomic_DNA"/>
</dbReference>
<evidence type="ECO:0000256" key="1">
    <source>
        <dbReference type="ARBA" id="ARBA00004123"/>
    </source>
</evidence>
<evidence type="ECO:0000256" key="3">
    <source>
        <dbReference type="ARBA" id="ARBA00023015"/>
    </source>
</evidence>
<evidence type="ECO:0000313" key="9">
    <source>
        <dbReference type="Proteomes" id="UP000306102"/>
    </source>
</evidence>
<dbReference type="InterPro" id="IPR009072">
    <property type="entry name" value="Histone-fold"/>
</dbReference>
<feature type="region of interest" description="Disordered" evidence="6">
    <location>
        <begin position="247"/>
        <end position="302"/>
    </location>
</feature>
<dbReference type="STRING" id="542762.A0A4S4EEI5"/>
<organism evidence="8 9">
    <name type="scientific">Camellia sinensis var. sinensis</name>
    <name type="common">China tea</name>
    <dbReference type="NCBI Taxonomy" id="542762"/>
    <lineage>
        <taxon>Eukaryota</taxon>
        <taxon>Viridiplantae</taxon>
        <taxon>Streptophyta</taxon>
        <taxon>Embryophyta</taxon>
        <taxon>Tracheophyta</taxon>
        <taxon>Spermatophyta</taxon>
        <taxon>Magnoliopsida</taxon>
        <taxon>eudicotyledons</taxon>
        <taxon>Gunneridae</taxon>
        <taxon>Pentapetalae</taxon>
        <taxon>asterids</taxon>
        <taxon>Ericales</taxon>
        <taxon>Theaceae</taxon>
        <taxon>Camellia</taxon>
    </lineage>
</organism>
<evidence type="ECO:0000256" key="2">
    <source>
        <dbReference type="ARBA" id="ARBA00007646"/>
    </source>
</evidence>
<keyword evidence="9" id="KW-1185">Reference proteome</keyword>
<dbReference type="PANTHER" id="PTHR48068">
    <property type="entry name" value="TAF9 RNA POLYMERASE II, TATA BOX-BINDING PROTEIN (TBP)-ASSOCIATED FACTOR"/>
    <property type="match status" value="1"/>
</dbReference>
<dbReference type="GO" id="GO:0005669">
    <property type="term" value="C:transcription factor TFIID complex"/>
    <property type="evidence" value="ECO:0007669"/>
    <property type="project" value="TreeGrafter"/>
</dbReference>
<keyword evidence="4" id="KW-0804">Transcription</keyword>
<keyword evidence="7" id="KW-1133">Transmembrane helix</keyword>
<evidence type="ECO:0000256" key="5">
    <source>
        <dbReference type="ARBA" id="ARBA00023242"/>
    </source>
</evidence>
<accession>A0A4S4EEI5</accession>
<dbReference type="GO" id="GO:0003713">
    <property type="term" value="F:transcription coactivator activity"/>
    <property type="evidence" value="ECO:0007669"/>
    <property type="project" value="TreeGrafter"/>
</dbReference>
<protein>
    <recommendedName>
        <fullName evidence="10">Transcription initiation factor TFIID subunit 9</fullName>
    </recommendedName>
</protein>
<feature type="compositionally biased region" description="Acidic residues" evidence="6">
    <location>
        <begin position="260"/>
        <end position="269"/>
    </location>
</feature>
<sequence>MATTNVYTSQSSSRRAVAMALALATAVVLSPLYANRRNDSSYETTLWNSGFVMPMLLVGLIIAIKTTSCSSSSSSASSTQLFLSSEPSWVQRIGSSWGLAGVLVMLMVVLSWQNSVKGTAKQMADGDENMPRDAKIVKTLLKSMGVDEYEPRVVHQFLELWYRYVVDVLTDAQVYSEHAGKAAIDCDDVKLAIQSKVNFSFSQPPPREVLLELARNRNKIPLPKSIAGPGIPLPPEQDTLLSPNYQLAIPRKPTGSTAVEETEEDEESADPNSNPSQEQKTQLPQSTPQRVSFPLVGAKRPR</sequence>
<reference evidence="8 9" key="1">
    <citation type="journal article" date="2018" name="Proc. Natl. Acad. Sci. U.S.A.">
        <title>Draft genome sequence of Camellia sinensis var. sinensis provides insights into the evolution of the tea genome and tea quality.</title>
        <authorList>
            <person name="Wei C."/>
            <person name="Yang H."/>
            <person name="Wang S."/>
            <person name="Zhao J."/>
            <person name="Liu C."/>
            <person name="Gao L."/>
            <person name="Xia E."/>
            <person name="Lu Y."/>
            <person name="Tai Y."/>
            <person name="She G."/>
            <person name="Sun J."/>
            <person name="Cao H."/>
            <person name="Tong W."/>
            <person name="Gao Q."/>
            <person name="Li Y."/>
            <person name="Deng W."/>
            <person name="Jiang X."/>
            <person name="Wang W."/>
            <person name="Chen Q."/>
            <person name="Zhang S."/>
            <person name="Li H."/>
            <person name="Wu J."/>
            <person name="Wang P."/>
            <person name="Li P."/>
            <person name="Shi C."/>
            <person name="Zheng F."/>
            <person name="Jian J."/>
            <person name="Huang B."/>
            <person name="Shan D."/>
            <person name="Shi M."/>
            <person name="Fang C."/>
            <person name="Yue Y."/>
            <person name="Li F."/>
            <person name="Li D."/>
            <person name="Wei S."/>
            <person name="Han B."/>
            <person name="Jiang C."/>
            <person name="Yin Y."/>
            <person name="Xia T."/>
            <person name="Zhang Z."/>
            <person name="Bennetzen J.L."/>
            <person name="Zhao S."/>
            <person name="Wan X."/>
        </authorList>
    </citation>
    <scope>NUCLEOTIDE SEQUENCE [LARGE SCALE GENOMIC DNA]</scope>
    <source>
        <strain evidence="9">cv. Shuchazao</strain>
        <tissue evidence="8">Leaf</tissue>
    </source>
</reference>
<dbReference type="AlphaFoldDB" id="A0A4S4EEI5"/>
<name>A0A4S4EEI5_CAMSN</name>
<feature type="transmembrane region" description="Helical" evidence="7">
    <location>
        <begin position="46"/>
        <end position="64"/>
    </location>
</feature>
<dbReference type="InterPro" id="IPR051431">
    <property type="entry name" value="TFIID_subunit_9"/>
</dbReference>
<dbReference type="GO" id="GO:0000124">
    <property type="term" value="C:SAGA complex"/>
    <property type="evidence" value="ECO:0007669"/>
    <property type="project" value="TreeGrafter"/>
</dbReference>
<comment type="subcellular location">
    <subcellularLocation>
        <location evidence="1">Nucleus</location>
    </subcellularLocation>
</comment>
<evidence type="ECO:0000256" key="6">
    <source>
        <dbReference type="SAM" id="MobiDB-lite"/>
    </source>
</evidence>
<keyword evidence="3" id="KW-0805">Transcription regulation</keyword>
<evidence type="ECO:0000313" key="8">
    <source>
        <dbReference type="EMBL" id="THG14176.1"/>
    </source>
</evidence>
<dbReference type="Gene3D" id="1.10.20.10">
    <property type="entry name" value="Histone, subunit A"/>
    <property type="match status" value="1"/>
</dbReference>
<feature type="compositionally biased region" description="Polar residues" evidence="6">
    <location>
        <begin position="271"/>
        <end position="290"/>
    </location>
</feature>
<gene>
    <name evidence="8" type="ORF">TEA_020269</name>
</gene>
<evidence type="ECO:0008006" key="10">
    <source>
        <dbReference type="Google" id="ProtNLM"/>
    </source>
</evidence>
<keyword evidence="5" id="KW-0539">Nucleus</keyword>
<feature type="transmembrane region" description="Helical" evidence="7">
    <location>
        <begin position="93"/>
        <end position="112"/>
    </location>
</feature>